<evidence type="ECO:0000259" key="1">
    <source>
        <dbReference type="PROSITE" id="PS50181"/>
    </source>
</evidence>
<dbReference type="Gene3D" id="1.20.1280.50">
    <property type="match status" value="1"/>
</dbReference>
<dbReference type="SUPFAM" id="SSF81383">
    <property type="entry name" value="F-box domain"/>
    <property type="match status" value="1"/>
</dbReference>
<feature type="domain" description="F-box" evidence="1">
    <location>
        <begin position="1"/>
        <end position="49"/>
    </location>
</feature>
<gene>
    <name evidence="2" type="ORF">CASFOL_021927</name>
</gene>
<dbReference type="PANTHER" id="PTHR32212">
    <property type="entry name" value="CYCLIN-LIKE F-BOX"/>
    <property type="match status" value="1"/>
</dbReference>
<protein>
    <recommendedName>
        <fullName evidence="1">F-box domain-containing protein</fullName>
    </recommendedName>
</protein>
<comment type="caution">
    <text evidence="2">The sequence shown here is derived from an EMBL/GenBank/DDBJ whole genome shotgun (WGS) entry which is preliminary data.</text>
</comment>
<dbReference type="PANTHER" id="PTHR32212:SF461">
    <property type="entry name" value="F-BOX DOMAIN-CONTAINING PROTEIN"/>
    <property type="match status" value="1"/>
</dbReference>
<dbReference type="PROSITE" id="PS50181">
    <property type="entry name" value="FBOX"/>
    <property type="match status" value="1"/>
</dbReference>
<dbReference type="Pfam" id="PF00646">
    <property type="entry name" value="F-box"/>
    <property type="match status" value="1"/>
</dbReference>
<sequence>MDRLTRLPQPILHNILSLLSQKDAIQTSVLSKSWRYPRMRGLGPTWRRVRFVWVGPRQRLRCLCFLANMLFIDIVL</sequence>
<keyword evidence="3" id="KW-1185">Reference proteome</keyword>
<name>A0ABD3CXZ6_9LAMI</name>
<accession>A0ABD3CXZ6</accession>
<dbReference type="EMBL" id="JAVIJP010000028">
    <property type="protein sequence ID" value="KAL3634873.1"/>
    <property type="molecule type" value="Genomic_DNA"/>
</dbReference>
<organism evidence="2 3">
    <name type="scientific">Castilleja foliolosa</name>
    <dbReference type="NCBI Taxonomy" id="1961234"/>
    <lineage>
        <taxon>Eukaryota</taxon>
        <taxon>Viridiplantae</taxon>
        <taxon>Streptophyta</taxon>
        <taxon>Embryophyta</taxon>
        <taxon>Tracheophyta</taxon>
        <taxon>Spermatophyta</taxon>
        <taxon>Magnoliopsida</taxon>
        <taxon>eudicotyledons</taxon>
        <taxon>Gunneridae</taxon>
        <taxon>Pentapetalae</taxon>
        <taxon>asterids</taxon>
        <taxon>lamiids</taxon>
        <taxon>Lamiales</taxon>
        <taxon>Orobanchaceae</taxon>
        <taxon>Pedicularideae</taxon>
        <taxon>Castillejinae</taxon>
        <taxon>Castilleja</taxon>
    </lineage>
</organism>
<evidence type="ECO:0000313" key="3">
    <source>
        <dbReference type="Proteomes" id="UP001632038"/>
    </source>
</evidence>
<evidence type="ECO:0000313" key="2">
    <source>
        <dbReference type="EMBL" id="KAL3634873.1"/>
    </source>
</evidence>
<dbReference type="InterPro" id="IPR001810">
    <property type="entry name" value="F-box_dom"/>
</dbReference>
<proteinExistence type="predicted"/>
<dbReference type="Proteomes" id="UP001632038">
    <property type="component" value="Unassembled WGS sequence"/>
</dbReference>
<dbReference type="AlphaFoldDB" id="A0ABD3CXZ6"/>
<dbReference type="InterPro" id="IPR036047">
    <property type="entry name" value="F-box-like_dom_sf"/>
</dbReference>
<reference evidence="3" key="1">
    <citation type="journal article" date="2024" name="IScience">
        <title>Strigolactones Initiate the Formation of Haustorium-like Structures in Castilleja.</title>
        <authorList>
            <person name="Buerger M."/>
            <person name="Peterson D."/>
            <person name="Chory J."/>
        </authorList>
    </citation>
    <scope>NUCLEOTIDE SEQUENCE [LARGE SCALE GENOMIC DNA]</scope>
</reference>